<proteinExistence type="predicted"/>
<dbReference type="Pfam" id="PF23771">
    <property type="entry name" value="DUF7168"/>
    <property type="match status" value="1"/>
</dbReference>
<dbReference type="OrthoDB" id="5145833at2"/>
<feature type="region of interest" description="Disordered" evidence="1">
    <location>
        <begin position="700"/>
        <end position="730"/>
    </location>
</feature>
<feature type="domain" description="DUF7168" evidence="3">
    <location>
        <begin position="547"/>
        <end position="656"/>
    </location>
</feature>
<evidence type="ECO:0000256" key="1">
    <source>
        <dbReference type="SAM" id="MobiDB-lite"/>
    </source>
</evidence>
<accession>A0A345HX65</accession>
<protein>
    <submittedName>
        <fullName evidence="4">DUF2786 domain-containing protein</fullName>
    </submittedName>
</protein>
<feature type="domain" description="DUF2786" evidence="2">
    <location>
        <begin position="479"/>
        <end position="518"/>
    </location>
</feature>
<organism evidence="4 5">
    <name type="scientific">Streptomyces paludis</name>
    <dbReference type="NCBI Taxonomy" id="2282738"/>
    <lineage>
        <taxon>Bacteria</taxon>
        <taxon>Bacillati</taxon>
        <taxon>Actinomycetota</taxon>
        <taxon>Actinomycetes</taxon>
        <taxon>Kitasatosporales</taxon>
        <taxon>Streptomycetaceae</taxon>
        <taxon>Streptomyces</taxon>
    </lineage>
</organism>
<reference evidence="5" key="1">
    <citation type="submission" date="2018-07" db="EMBL/GenBank/DDBJ databases">
        <authorList>
            <person name="Zhao J."/>
        </authorList>
    </citation>
    <scope>NUCLEOTIDE SEQUENCE [LARGE SCALE GENOMIC DNA]</scope>
    <source>
        <strain evidence="5">GSSD-12</strain>
    </source>
</reference>
<gene>
    <name evidence="4" type="ORF">DVK44_30370</name>
</gene>
<feature type="compositionally biased region" description="Acidic residues" evidence="1">
    <location>
        <begin position="426"/>
        <end position="441"/>
    </location>
</feature>
<feature type="region of interest" description="Disordered" evidence="1">
    <location>
        <begin position="426"/>
        <end position="474"/>
    </location>
</feature>
<evidence type="ECO:0000259" key="3">
    <source>
        <dbReference type="Pfam" id="PF23771"/>
    </source>
</evidence>
<evidence type="ECO:0000259" key="2">
    <source>
        <dbReference type="Pfam" id="PF10979"/>
    </source>
</evidence>
<feature type="compositionally biased region" description="Basic and acidic residues" evidence="1">
    <location>
        <begin position="645"/>
        <end position="660"/>
    </location>
</feature>
<evidence type="ECO:0000313" key="4">
    <source>
        <dbReference type="EMBL" id="AXG81289.1"/>
    </source>
</evidence>
<feature type="region of interest" description="Disordered" evidence="1">
    <location>
        <begin position="645"/>
        <end position="666"/>
    </location>
</feature>
<dbReference type="Proteomes" id="UP000253868">
    <property type="component" value="Chromosome"/>
</dbReference>
<keyword evidence="5" id="KW-1185">Reference proteome</keyword>
<dbReference type="Pfam" id="PF10979">
    <property type="entry name" value="DUF2786"/>
    <property type="match status" value="1"/>
</dbReference>
<evidence type="ECO:0000313" key="5">
    <source>
        <dbReference type="Proteomes" id="UP000253868"/>
    </source>
</evidence>
<name>A0A345HX65_9ACTN</name>
<dbReference type="KEGG" id="spad:DVK44_30370"/>
<sequence length="730" mass="80375">MVARIAAAEAGVRPPDETLGELTRIITPRERDRRALPDTLDDVREGLRSNELPVLRSWHAESVESLLLAEWFHERAGSVGAARAESELMYRWGLSEPGEAVTRAVERAVQDHGLGTLAEFFGEPDRDDPTRIFSEGFFGQSYLAERMRDRTLRAGEILETAGHLTQLAEQRSWVKEFEEWIEDQQQWAEAPHAEQFLEHIGTVLEAYSADVLDPVLDALSAVERGLVERVHDPEADIAELYLAEFLDGPAVDEEQPSGNGLSWRGMRGSLPVWFHVVTTPQERAAALAFTGVAAPPVVHIETDAPGAEEPFQFPFDFGENEPDVLPGVLDAGEWYPEPGIRLGYGRDDVVALCELLVLGQLGYARLEFLIRDASGALRVLRTVRAELPAGRGRVLAYAALRALSRLVSSPEQLASKLTGAYEELDDEYGDEGSDEYGEECEGGSGGEGLAHGGEAEGDSGAGTGAGAGVERRDGQAEDLLNKVRSLLRKGEDEGATKEEAETYLKKAAELMAKYGIEQAMLHADRPDSDHPADQLVVVADPYARQSQRLLSLIAFALRCQSVYLDRKTPGTGRVVRRVHIFGFASDLRRVTVLYAGLRLQMLHGAERADKVFRRPDENSKAYKRSWMYGFMAEVRVRIEEAERAARGDAERERQAEESSDQRPAGRSVALVLADRTTVVEARIAETYPKIKKAGKIRFQGTGYRQGRTDGQRADIGGPTVADADIPVPLL</sequence>
<dbReference type="EMBL" id="CP031194">
    <property type="protein sequence ID" value="AXG81289.1"/>
    <property type="molecule type" value="Genomic_DNA"/>
</dbReference>
<dbReference type="InterPro" id="IPR024498">
    <property type="entry name" value="DUF2786"/>
</dbReference>
<dbReference type="AlphaFoldDB" id="A0A345HX65"/>
<feature type="compositionally biased region" description="Gly residues" evidence="1">
    <location>
        <begin position="442"/>
        <end position="451"/>
    </location>
</feature>
<dbReference type="InterPro" id="IPR055592">
    <property type="entry name" value="DUF7168"/>
</dbReference>